<gene>
    <name evidence="8" type="primary">LOC102654783</name>
</gene>
<evidence type="ECO:0000256" key="1">
    <source>
        <dbReference type="ARBA" id="ARBA00004123"/>
    </source>
</evidence>
<keyword evidence="4" id="KW-0963">Cytoplasm</keyword>
<dbReference type="Gene3D" id="6.10.140.1610">
    <property type="match status" value="1"/>
</dbReference>
<dbReference type="KEGG" id="ame:102654783"/>
<dbReference type="AlphaFoldDB" id="A0A7M7MU87"/>
<evidence type="ECO:0000256" key="3">
    <source>
        <dbReference type="ARBA" id="ARBA00009488"/>
    </source>
</evidence>
<dbReference type="GO" id="GO:0005829">
    <property type="term" value="C:cytosol"/>
    <property type="evidence" value="ECO:0007669"/>
    <property type="project" value="TreeGrafter"/>
</dbReference>
<dbReference type="PANTHER" id="PTHR14315:SF17">
    <property type="entry name" value="MIP21584P"/>
    <property type="match status" value="1"/>
</dbReference>
<evidence type="ECO:0000256" key="5">
    <source>
        <dbReference type="ARBA" id="ARBA00023242"/>
    </source>
</evidence>
<dbReference type="InterPro" id="IPR009786">
    <property type="entry name" value="Spot_14"/>
</dbReference>
<dbReference type="EnsemblMetazoa" id="XM_026444923">
    <property type="protein sequence ID" value="XP_026300708"/>
    <property type="gene ID" value="LOC102654783"/>
</dbReference>
<protein>
    <submittedName>
        <fullName evidence="8">Uncharacterized protein LOC102654783 isoform X1</fullName>
    </submittedName>
</protein>
<keyword evidence="7" id="KW-1185">Reference proteome</keyword>
<dbReference type="RefSeq" id="XP_026300708.1">
    <property type="nucleotide sequence ID" value="XM_026444923.1"/>
</dbReference>
<name>A0A7M7MU87_APIME</name>
<dbReference type="InterPro" id="IPR053719">
    <property type="entry name" value="Lipogen_MT_Stabilize_sf"/>
</dbReference>
<dbReference type="Proteomes" id="UP000005203">
    <property type="component" value="Linkage group LG14"/>
</dbReference>
<reference evidence="8" key="2">
    <citation type="submission" date="2025-04" db="UniProtKB">
        <authorList>
            <consortium name="RefSeq"/>
        </authorList>
    </citation>
    <scope>IDENTIFICATION</scope>
    <source>
        <strain evidence="8">DH4</strain>
        <tissue evidence="8">Whole body</tissue>
    </source>
</reference>
<organism evidence="6">
    <name type="scientific">Apis mellifera</name>
    <name type="common">Honeybee</name>
    <dbReference type="NCBI Taxonomy" id="7460"/>
    <lineage>
        <taxon>Eukaryota</taxon>
        <taxon>Metazoa</taxon>
        <taxon>Ecdysozoa</taxon>
        <taxon>Arthropoda</taxon>
        <taxon>Hexapoda</taxon>
        <taxon>Insecta</taxon>
        <taxon>Pterygota</taxon>
        <taxon>Neoptera</taxon>
        <taxon>Endopterygota</taxon>
        <taxon>Hymenoptera</taxon>
        <taxon>Apocrita</taxon>
        <taxon>Aculeata</taxon>
        <taxon>Apoidea</taxon>
        <taxon>Anthophila</taxon>
        <taxon>Apidae</taxon>
        <taxon>Apis</taxon>
    </lineage>
</organism>
<evidence type="ECO:0000313" key="6">
    <source>
        <dbReference type="EnsemblMetazoa" id="XP_026300708"/>
    </source>
</evidence>
<evidence type="ECO:0000313" key="8">
    <source>
        <dbReference type="RefSeq" id="XP_026300708.1"/>
    </source>
</evidence>
<dbReference type="Pfam" id="PF07084">
    <property type="entry name" value="Spot_14"/>
    <property type="match status" value="1"/>
</dbReference>
<sequence length="207" mass="24577">MKNIFHFVYTSLTDIRTNLRKLDKHVSGFGNTSIFYSMQQFIRTVREMEDTILIPRRLLDLTVNDLQDTIYLEDKYNSIVKAIWPNTDLYHLYNIINQMKVEMLWSYDHMNNYHDSEEDSILIQRFKHARSLNNTSVYSIKSTGTSFNSESDVIIENYSEMINQDGANTIIRSFKKHLRGLHFNIQKMTLAAEYLILTYQRMIDHQT</sequence>
<comment type="similarity">
    <text evidence="3">Belongs to the SPOT14 family.</text>
</comment>
<dbReference type="PANTHER" id="PTHR14315">
    <property type="entry name" value="SPOT14 FAMILY MEMBER"/>
    <property type="match status" value="1"/>
</dbReference>
<dbReference type="GeneID" id="102654783"/>
<evidence type="ECO:0000313" key="7">
    <source>
        <dbReference type="Proteomes" id="UP000005203"/>
    </source>
</evidence>
<evidence type="ECO:0000256" key="2">
    <source>
        <dbReference type="ARBA" id="ARBA00004496"/>
    </source>
</evidence>
<proteinExistence type="inferred from homology"/>
<comment type="subcellular location">
    <subcellularLocation>
        <location evidence="2">Cytoplasm</location>
    </subcellularLocation>
    <subcellularLocation>
        <location evidence="1">Nucleus</location>
    </subcellularLocation>
</comment>
<reference evidence="6" key="1">
    <citation type="submission" date="2021-01" db="UniProtKB">
        <authorList>
            <consortium name="EnsemblMetazoa"/>
        </authorList>
    </citation>
    <scope>IDENTIFICATION</scope>
    <source>
        <strain evidence="6">DH4</strain>
    </source>
</reference>
<dbReference type="GO" id="GO:0005634">
    <property type="term" value="C:nucleus"/>
    <property type="evidence" value="ECO:0007669"/>
    <property type="project" value="UniProtKB-SubCell"/>
</dbReference>
<accession>A0A8B8HAM6</accession>
<accession>A0A7M7MU87</accession>
<dbReference type="GO" id="GO:0046890">
    <property type="term" value="P:regulation of lipid biosynthetic process"/>
    <property type="evidence" value="ECO:0007669"/>
    <property type="project" value="TreeGrafter"/>
</dbReference>
<dbReference type="OrthoDB" id="5951908at2759"/>
<evidence type="ECO:0000256" key="4">
    <source>
        <dbReference type="ARBA" id="ARBA00022490"/>
    </source>
</evidence>
<keyword evidence="5" id="KW-0539">Nucleus</keyword>